<dbReference type="PROSITE" id="PS51886">
    <property type="entry name" value="TLDC"/>
    <property type="match status" value="1"/>
</dbReference>
<dbReference type="Pfam" id="PF00651">
    <property type="entry name" value="BTB"/>
    <property type="match status" value="1"/>
</dbReference>
<feature type="domain" description="TLDc" evidence="2">
    <location>
        <begin position="234"/>
        <end position="406"/>
    </location>
</feature>
<comment type="caution">
    <text evidence="3">The sequence shown here is derived from an EMBL/GenBank/DDBJ whole genome shotgun (WGS) entry which is preliminary data.</text>
</comment>
<evidence type="ECO:0008006" key="5">
    <source>
        <dbReference type="Google" id="ProtNLM"/>
    </source>
</evidence>
<name>A0A397IPT1_9GLOM</name>
<dbReference type="PANTHER" id="PTHR45774:SF3">
    <property type="entry name" value="BTB (POZ) DOMAIN-CONTAINING 2B-RELATED"/>
    <property type="match status" value="1"/>
</dbReference>
<accession>A0A397IPT1</accession>
<evidence type="ECO:0000313" key="4">
    <source>
        <dbReference type="Proteomes" id="UP000266861"/>
    </source>
</evidence>
<dbReference type="EMBL" id="PQFF01000177">
    <property type="protein sequence ID" value="RHZ76977.1"/>
    <property type="molecule type" value="Genomic_DNA"/>
</dbReference>
<gene>
    <name evidence="3" type="ORF">Glove_187g20</name>
</gene>
<dbReference type="Gene3D" id="1.25.40.420">
    <property type="match status" value="1"/>
</dbReference>
<dbReference type="Pfam" id="PF07534">
    <property type="entry name" value="TLD"/>
    <property type="match status" value="1"/>
</dbReference>
<feature type="domain" description="BTB" evidence="1">
    <location>
        <begin position="1"/>
        <end position="36"/>
    </location>
</feature>
<keyword evidence="4" id="KW-1185">Reference proteome</keyword>
<dbReference type="Pfam" id="PF07707">
    <property type="entry name" value="BACK"/>
    <property type="match status" value="1"/>
</dbReference>
<dbReference type="Proteomes" id="UP000266861">
    <property type="component" value="Unassembled WGS sequence"/>
</dbReference>
<dbReference type="Gene3D" id="3.30.710.10">
    <property type="entry name" value="Potassium Channel Kv1.1, Chain A"/>
    <property type="match status" value="1"/>
</dbReference>
<proteinExistence type="predicted"/>
<organism evidence="3 4">
    <name type="scientific">Diversispora epigaea</name>
    <dbReference type="NCBI Taxonomy" id="1348612"/>
    <lineage>
        <taxon>Eukaryota</taxon>
        <taxon>Fungi</taxon>
        <taxon>Fungi incertae sedis</taxon>
        <taxon>Mucoromycota</taxon>
        <taxon>Glomeromycotina</taxon>
        <taxon>Glomeromycetes</taxon>
        <taxon>Diversisporales</taxon>
        <taxon>Diversisporaceae</taxon>
        <taxon>Diversispora</taxon>
    </lineage>
</organism>
<protein>
    <recommendedName>
        <fullName evidence="5">TLDc domain-containing protein</fullName>
    </recommendedName>
</protein>
<dbReference type="InterPro" id="IPR011333">
    <property type="entry name" value="SKP1/BTB/POZ_sf"/>
</dbReference>
<dbReference type="InterPro" id="IPR000210">
    <property type="entry name" value="BTB/POZ_dom"/>
</dbReference>
<dbReference type="PROSITE" id="PS50097">
    <property type="entry name" value="BTB"/>
    <property type="match status" value="1"/>
</dbReference>
<dbReference type="SUPFAM" id="SSF54695">
    <property type="entry name" value="POZ domain"/>
    <property type="match status" value="1"/>
</dbReference>
<dbReference type="InterPro" id="IPR011705">
    <property type="entry name" value="BACK"/>
</dbReference>
<evidence type="ECO:0000259" key="2">
    <source>
        <dbReference type="PROSITE" id="PS51886"/>
    </source>
</evidence>
<dbReference type="OrthoDB" id="45365at2759"/>
<evidence type="ECO:0000259" key="1">
    <source>
        <dbReference type="PROSITE" id="PS50097"/>
    </source>
</evidence>
<dbReference type="AlphaFoldDB" id="A0A397IPT1"/>
<evidence type="ECO:0000313" key="3">
    <source>
        <dbReference type="EMBL" id="RHZ76977.1"/>
    </source>
</evidence>
<dbReference type="InterPro" id="IPR006571">
    <property type="entry name" value="TLDc_dom"/>
</dbReference>
<dbReference type="PANTHER" id="PTHR45774">
    <property type="entry name" value="BTB/POZ DOMAIN-CONTAINING"/>
    <property type="match status" value="1"/>
</dbReference>
<reference evidence="3 4" key="1">
    <citation type="submission" date="2018-08" db="EMBL/GenBank/DDBJ databases">
        <title>Genome and evolution of the arbuscular mycorrhizal fungus Diversispora epigaea (formerly Glomus versiforme) and its bacterial endosymbionts.</title>
        <authorList>
            <person name="Sun X."/>
            <person name="Fei Z."/>
            <person name="Harrison M."/>
        </authorList>
    </citation>
    <scope>NUCLEOTIDE SEQUENCE [LARGE SCALE GENOMIC DNA]</scope>
    <source>
        <strain evidence="3 4">IT104</strain>
    </source>
</reference>
<sequence>MLNDDNIKIIYLPEISVEIFEIIIKYIYSGRISFEKTEASTIFDILLTSNKFGIDELIKYFQSYLIENNASWLRLNFSKIHRLSIQENHFKLLKEFCNDIFAKYPNTLFESQDFITLPEKVLISILERDDLQMKESEIWDHVIRWGKAQHSNLPTDLNDWNNNDFLILKNTLHQCIPLIRYFTISSEDVFKKLFPYRQLFEQQLWADILSKNLAPNNPISSTILPSRKTPIDSSVITGEHSLEITSWIDKKNSPYVDENPYKFQLILRGSRDGFKCTNFYDNCNGISQTILVLKVKNTGEIFGGYNPQAWDKNVNSNLINNDAFIFSLKTEKQQASILSKAKTEYLTVCNRNNEVGFCGLYLTGNFNTEKECYLSNDDGFEERISYLHDSGEYYFSVEECEVFQVVKKSVG</sequence>